<keyword evidence="4" id="KW-0449">Lipoprotein</keyword>
<dbReference type="InterPro" id="IPR007443">
    <property type="entry name" value="LpoA"/>
</dbReference>
<feature type="region of interest" description="Disordered" evidence="2">
    <location>
        <begin position="402"/>
        <end position="421"/>
    </location>
</feature>
<dbReference type="EMBL" id="LSLI01000008">
    <property type="protein sequence ID" value="KXS33305.1"/>
    <property type="molecule type" value="Genomic_DNA"/>
</dbReference>
<evidence type="ECO:0000313" key="4">
    <source>
        <dbReference type="EMBL" id="KXS33305.1"/>
    </source>
</evidence>
<dbReference type="SUPFAM" id="SSF53822">
    <property type="entry name" value="Periplasmic binding protein-like I"/>
    <property type="match status" value="1"/>
</dbReference>
<sequence>MQRVFPLLIILFALYACAGNAPQIPGGVTATANKEMVTPAIPAISGVAPVSPAPTGEPAVAIIPAEVKPVPPPVLPTEKPFPHIALLLPVQSPGFGASADAVRRGFIAAINPRNQAMPVRVYSNFDENTGVVAIYRQAIANGARAVVGPLTRNGVSALMAEQDIPVPTLALNIIEGQSARQLYFFGMSMESEAREVARLAKKQGLHQAIIITTHSQLSQRLQAAFEEEWSDAAGSVNRGILREVEFNGDPSVFADIANINDTMVFLAADAAKAHLIRPYLPNKLPIYATSQIFVGNDKTLTNYDLNGIRFVDMPWLLQPDHPAVMVYPRATPPLPSIDLDRLYALGIDSYRLIQVLLAGEPALALPLDGVTGEIVLNGHTFQRNAVPAVFVQGHAQLLDAPATPTAQIFPDKNPDKATGKP</sequence>
<evidence type="ECO:0000313" key="5">
    <source>
        <dbReference type="Proteomes" id="UP000070578"/>
    </source>
</evidence>
<dbReference type="PANTHER" id="PTHR38038:SF1">
    <property type="entry name" value="PENICILLIN-BINDING PROTEIN ACTIVATOR LPOA"/>
    <property type="match status" value="1"/>
</dbReference>
<dbReference type="PROSITE" id="PS51257">
    <property type="entry name" value="PROKAR_LIPOPROTEIN"/>
    <property type="match status" value="1"/>
</dbReference>
<dbReference type="Pfam" id="PF04348">
    <property type="entry name" value="LppC"/>
    <property type="match status" value="2"/>
</dbReference>
<gene>
    <name evidence="4" type="ORF">AWT59_0608</name>
</gene>
<evidence type="ECO:0000256" key="3">
    <source>
        <dbReference type="SAM" id="SignalP"/>
    </source>
</evidence>
<keyword evidence="1" id="KW-0472">Membrane</keyword>
<dbReference type="GO" id="GO:0030234">
    <property type="term" value="F:enzyme regulator activity"/>
    <property type="evidence" value="ECO:0007669"/>
    <property type="project" value="TreeGrafter"/>
</dbReference>
<organism evidence="4 5">
    <name type="scientific">Candidatus Gallionella acididurans</name>
    <dbReference type="NCBI Taxonomy" id="1796491"/>
    <lineage>
        <taxon>Bacteria</taxon>
        <taxon>Pseudomonadati</taxon>
        <taxon>Pseudomonadota</taxon>
        <taxon>Betaproteobacteria</taxon>
        <taxon>Nitrosomonadales</taxon>
        <taxon>Gallionellaceae</taxon>
        <taxon>Gallionella</taxon>
    </lineage>
</organism>
<dbReference type="GO" id="GO:0009252">
    <property type="term" value="P:peptidoglycan biosynthetic process"/>
    <property type="evidence" value="ECO:0007669"/>
    <property type="project" value="TreeGrafter"/>
</dbReference>
<reference evidence="4 5" key="1">
    <citation type="submission" date="2016-02" db="EMBL/GenBank/DDBJ databases">
        <authorList>
            <person name="Wen L."/>
            <person name="He K."/>
            <person name="Yang H."/>
        </authorList>
    </citation>
    <scope>NUCLEOTIDE SEQUENCE [LARGE SCALE GENOMIC DNA]</scope>
    <source>
        <strain evidence="4">ShG14-8</strain>
    </source>
</reference>
<comment type="caution">
    <text evidence="4">The sequence shown here is derived from an EMBL/GenBank/DDBJ whole genome shotgun (WGS) entry which is preliminary data.</text>
</comment>
<dbReference type="PATRIC" id="fig|1796491.3.peg.659"/>
<evidence type="ECO:0000256" key="2">
    <source>
        <dbReference type="SAM" id="MobiDB-lite"/>
    </source>
</evidence>
<keyword evidence="3" id="KW-0732">Signal</keyword>
<dbReference type="InterPro" id="IPR028082">
    <property type="entry name" value="Peripla_BP_I"/>
</dbReference>
<dbReference type="AlphaFoldDB" id="A0A139BX86"/>
<evidence type="ECO:0000256" key="1">
    <source>
        <dbReference type="ARBA" id="ARBA00023136"/>
    </source>
</evidence>
<proteinExistence type="predicted"/>
<feature type="compositionally biased region" description="Basic and acidic residues" evidence="2">
    <location>
        <begin position="412"/>
        <end position="421"/>
    </location>
</feature>
<reference evidence="4 5" key="2">
    <citation type="submission" date="2016-03" db="EMBL/GenBank/DDBJ databases">
        <title>New uncultured bacterium of the family Gallionellaceae from acid mine drainage: description and reconstruction of genome based on metagenomic analysis of microbial community.</title>
        <authorList>
            <person name="Kadnikov V."/>
            <person name="Ivasenko D."/>
            <person name="Beletsky A."/>
            <person name="Mardanov A."/>
            <person name="Danilova E."/>
            <person name="Pimenov N."/>
            <person name="Karnachuk O."/>
            <person name="Ravin N."/>
        </authorList>
    </citation>
    <scope>NUCLEOTIDE SEQUENCE [LARGE SCALE GENOMIC DNA]</scope>
    <source>
        <strain evidence="4">ShG14-8</strain>
    </source>
</reference>
<accession>A0A139BX86</accession>
<dbReference type="CDD" id="cd06339">
    <property type="entry name" value="PBP1_YraM_LppC_lipoprotein-like"/>
    <property type="match status" value="1"/>
</dbReference>
<dbReference type="Proteomes" id="UP000070578">
    <property type="component" value="Unassembled WGS sequence"/>
</dbReference>
<feature type="chain" id="PRO_5007484036" evidence="3">
    <location>
        <begin position="19"/>
        <end position="421"/>
    </location>
</feature>
<dbReference type="PANTHER" id="PTHR38038">
    <property type="entry name" value="PENICILLIN-BINDING PROTEIN ACTIVATOR LPOA"/>
    <property type="match status" value="1"/>
</dbReference>
<feature type="signal peptide" evidence="3">
    <location>
        <begin position="1"/>
        <end position="18"/>
    </location>
</feature>
<protein>
    <submittedName>
        <fullName evidence="4">LppC family lipoprotein</fullName>
    </submittedName>
</protein>
<dbReference type="GO" id="GO:0031241">
    <property type="term" value="C:periplasmic side of cell outer membrane"/>
    <property type="evidence" value="ECO:0007669"/>
    <property type="project" value="TreeGrafter"/>
</dbReference>
<dbReference type="Gene3D" id="3.40.50.2300">
    <property type="match status" value="2"/>
</dbReference>
<name>A0A139BX86_9PROT</name>